<dbReference type="PROSITE" id="PS51140">
    <property type="entry name" value="CUE"/>
    <property type="match status" value="1"/>
</dbReference>
<dbReference type="InterPro" id="IPR003892">
    <property type="entry name" value="CUE"/>
</dbReference>
<dbReference type="SMART" id="SM00546">
    <property type="entry name" value="CUE"/>
    <property type="match status" value="1"/>
</dbReference>
<dbReference type="CDD" id="cd14364">
    <property type="entry name" value="CUE_ASCC2"/>
    <property type="match status" value="1"/>
</dbReference>
<feature type="domain" description="CUE" evidence="2">
    <location>
        <begin position="451"/>
        <end position="494"/>
    </location>
</feature>
<dbReference type="SUPFAM" id="SSF46934">
    <property type="entry name" value="UBA-like"/>
    <property type="match status" value="1"/>
</dbReference>
<proteinExistence type="predicted"/>
<evidence type="ECO:0000256" key="1">
    <source>
        <dbReference type="SAM" id="MobiDB-lite"/>
    </source>
</evidence>
<feature type="region of interest" description="Disordered" evidence="1">
    <location>
        <begin position="709"/>
        <end position="790"/>
    </location>
</feature>
<dbReference type="PANTHER" id="PTHR21494:SF0">
    <property type="entry name" value="ACTIVATING SIGNAL COINTEGRATOR 1 COMPLEX SUBUNIT 2"/>
    <property type="match status" value="1"/>
</dbReference>
<evidence type="ECO:0000259" key="2">
    <source>
        <dbReference type="PROSITE" id="PS51140"/>
    </source>
</evidence>
<name>A0A4P9XRJ1_9FUNG</name>
<dbReference type="Pfam" id="PF02845">
    <property type="entry name" value="CUE"/>
    <property type="match status" value="1"/>
</dbReference>
<dbReference type="Proteomes" id="UP000271241">
    <property type="component" value="Unassembled WGS sequence"/>
</dbReference>
<evidence type="ECO:0000313" key="3">
    <source>
        <dbReference type="EMBL" id="RKP08703.1"/>
    </source>
</evidence>
<reference evidence="4" key="1">
    <citation type="journal article" date="2018" name="Nat. Microbiol.">
        <title>Leveraging single-cell genomics to expand the fungal tree of life.</title>
        <authorList>
            <person name="Ahrendt S.R."/>
            <person name="Quandt C.A."/>
            <person name="Ciobanu D."/>
            <person name="Clum A."/>
            <person name="Salamov A."/>
            <person name="Andreopoulos B."/>
            <person name="Cheng J.F."/>
            <person name="Woyke T."/>
            <person name="Pelin A."/>
            <person name="Henrissat B."/>
            <person name="Reynolds N.K."/>
            <person name="Benny G.L."/>
            <person name="Smith M.E."/>
            <person name="James T.Y."/>
            <person name="Grigoriev I.V."/>
        </authorList>
    </citation>
    <scope>NUCLEOTIDE SEQUENCE [LARGE SCALE GENOMIC DNA]</scope>
    <source>
        <strain evidence="4">RSA 1356</strain>
    </source>
</reference>
<keyword evidence="4" id="KW-1185">Reference proteome</keyword>
<gene>
    <name evidence="3" type="ORF">THASP1DRAFT_29489</name>
</gene>
<sequence>MSVWPPFLPVDVWETVDYETRVNASRVWLRECNLLLETSTDMFWSRVLDDPAAVHFLRTFLRSYRFVVATSAESDTQSDDVNSADLLKGLAPLVLRLLQRLAEPTDTANKRCEPDTAMGCLVAAGLLDAPGLLDVVATFGRSNRRLVAELLAQVMELEPSMREQQAAMLGSVAHSLRMLAASHTSSKDKNEASVKSKSSTDSAPALQPVEAWPIMLDLATSLDAFVYVSCNRPLAISHLHMAASELLRAADMAYTATLRKSPTPDHVQLIRTLRRFKYATLSFVNGILEHCYLAPLSAFLSPSVTDDDTAKPSTAEQSTRATRVCDLLLQLLDSMESAESDESLHFMDTAPLLVDLEIEYNLSSRLSQLQHVFASCDEPRAEYLILSLEHFRTTVGKDVQSLHERFDEHRVQQSLLRQKNASAASADLDSAYVVQDGAIDFDDPDALLYTVRTSSIAQVRDVFPHLSEGFVEACLESYDDNVETVIARLLEDDLADDLRTMDRDAPRLPLRSKAARAREHKGKDSDDGVYNDEPGCRGEDLLATRRNIFDNDAFDVFARGTVDANSVYRGKKNSGNAETTLNDKTFVQQQKAAILDRAFADDGYDDEYDDTYDDLGDEVGAQDTVDTDEATTKTRATLEADTTDPAAPYEAELVRIMVTAPSVFERTSAARRSKERAQLRATTNLSDEQIEGWAVQMQRNPRKSQILEKHEWRGEQRKIVHTQQDAPRGRGRGRGRGPPRDNNGRPGSASGPEDARSRAIKDRHKASRGNHNRKRGHARKMRDTVPNNSA</sequence>
<protein>
    <recommendedName>
        <fullName evidence="2">CUE domain-containing protein</fullName>
    </recommendedName>
</protein>
<dbReference type="InterPro" id="IPR009060">
    <property type="entry name" value="UBA-like_sf"/>
</dbReference>
<dbReference type="GO" id="GO:0043130">
    <property type="term" value="F:ubiquitin binding"/>
    <property type="evidence" value="ECO:0007669"/>
    <property type="project" value="InterPro"/>
</dbReference>
<evidence type="ECO:0000313" key="4">
    <source>
        <dbReference type="Proteomes" id="UP000271241"/>
    </source>
</evidence>
<dbReference type="PANTHER" id="PTHR21494">
    <property type="entry name" value="ACTIVATING SIGNAL COINTEGRATOR 1 COMPLEX SUBUNIT 2 ASC-1 COMPLEX SUBUNIT P100"/>
    <property type="match status" value="1"/>
</dbReference>
<dbReference type="STRING" id="78915.A0A4P9XRJ1"/>
<dbReference type="AlphaFoldDB" id="A0A4P9XRJ1"/>
<dbReference type="EMBL" id="KZ992576">
    <property type="protein sequence ID" value="RKP08703.1"/>
    <property type="molecule type" value="Genomic_DNA"/>
</dbReference>
<accession>A0A4P9XRJ1</accession>
<feature type="compositionally biased region" description="Basic and acidic residues" evidence="1">
    <location>
        <begin position="709"/>
        <end position="718"/>
    </location>
</feature>
<feature type="compositionally biased region" description="Basic residues" evidence="1">
    <location>
        <begin position="761"/>
        <end position="780"/>
    </location>
</feature>
<dbReference type="OrthoDB" id="5577209at2759"/>
<organism evidence="3 4">
    <name type="scientific">Thamnocephalis sphaerospora</name>
    <dbReference type="NCBI Taxonomy" id="78915"/>
    <lineage>
        <taxon>Eukaryota</taxon>
        <taxon>Fungi</taxon>
        <taxon>Fungi incertae sedis</taxon>
        <taxon>Zoopagomycota</taxon>
        <taxon>Zoopagomycotina</taxon>
        <taxon>Zoopagomycetes</taxon>
        <taxon>Zoopagales</taxon>
        <taxon>Sigmoideomycetaceae</taxon>
        <taxon>Thamnocephalis</taxon>
    </lineage>
</organism>
<dbReference type="InterPro" id="IPR052586">
    <property type="entry name" value="ASCC2"/>
</dbReference>
<dbReference type="Gene3D" id="1.10.8.10">
    <property type="entry name" value="DNA helicase RuvA subunit, C-terminal domain"/>
    <property type="match status" value="1"/>
</dbReference>
<dbReference type="InterPro" id="IPR041800">
    <property type="entry name" value="ASCC2_CUE"/>
</dbReference>
<feature type="region of interest" description="Disordered" evidence="1">
    <location>
        <begin position="509"/>
        <end position="532"/>
    </location>
</feature>